<organism evidence="5 6">
    <name type="scientific">Paenibacillus allorhizosphaerae</name>
    <dbReference type="NCBI Taxonomy" id="2849866"/>
    <lineage>
        <taxon>Bacteria</taxon>
        <taxon>Bacillati</taxon>
        <taxon>Bacillota</taxon>
        <taxon>Bacilli</taxon>
        <taxon>Bacillales</taxon>
        <taxon>Paenibacillaceae</taxon>
        <taxon>Paenibacillus</taxon>
    </lineage>
</organism>
<feature type="signal peptide" evidence="3">
    <location>
        <begin position="1"/>
        <end position="18"/>
    </location>
</feature>
<reference evidence="5 6" key="1">
    <citation type="submission" date="2021-06" db="EMBL/GenBank/DDBJ databases">
        <authorList>
            <person name="Criscuolo A."/>
        </authorList>
    </citation>
    <scope>NUCLEOTIDE SEQUENCE [LARGE SCALE GENOMIC DNA]</scope>
    <source>
        <strain evidence="6">CIP 111802</strain>
    </source>
</reference>
<gene>
    <name evidence="5" type="primary">agpA</name>
    <name evidence="5" type="ORF">PAECIP111802_05976</name>
</gene>
<proteinExistence type="predicted"/>
<feature type="region of interest" description="Disordered" evidence="2">
    <location>
        <begin position="26"/>
        <end position="49"/>
    </location>
</feature>
<evidence type="ECO:0000313" key="5">
    <source>
        <dbReference type="EMBL" id="CAG7655010.1"/>
    </source>
</evidence>
<evidence type="ECO:0000256" key="1">
    <source>
        <dbReference type="ARBA" id="ARBA00004193"/>
    </source>
</evidence>
<dbReference type="Proteomes" id="UP000730618">
    <property type="component" value="Unassembled WGS sequence"/>
</dbReference>
<evidence type="ECO:0000313" key="6">
    <source>
        <dbReference type="Proteomes" id="UP000730618"/>
    </source>
</evidence>
<evidence type="ECO:0000256" key="3">
    <source>
        <dbReference type="SAM" id="SignalP"/>
    </source>
</evidence>
<dbReference type="PROSITE" id="PS51257">
    <property type="entry name" value="PROKAR_LIPOPROTEIN"/>
    <property type="match status" value="1"/>
</dbReference>
<dbReference type="PANTHER" id="PTHR30290">
    <property type="entry name" value="PERIPLASMIC BINDING COMPONENT OF ABC TRANSPORTER"/>
    <property type="match status" value="1"/>
</dbReference>
<name>A0ABM8VR82_9BACL</name>
<protein>
    <submittedName>
        <fullName evidence="5">Periplasmic alpha-galactoside-binding protein</fullName>
    </submittedName>
</protein>
<accession>A0ABM8VR82</accession>
<dbReference type="InterPro" id="IPR023765">
    <property type="entry name" value="SBP_5_CS"/>
</dbReference>
<comment type="subcellular location">
    <subcellularLocation>
        <location evidence="1">Cell membrane</location>
        <topology evidence="1">Lipid-anchor</topology>
    </subcellularLocation>
</comment>
<keyword evidence="6" id="KW-1185">Reference proteome</keyword>
<comment type="caution">
    <text evidence="5">The sequence shown here is derived from an EMBL/GenBank/DDBJ whole genome shotgun (WGS) entry which is preliminary data.</text>
</comment>
<dbReference type="PROSITE" id="PS01040">
    <property type="entry name" value="SBP_BACTERIAL_5"/>
    <property type="match status" value="1"/>
</dbReference>
<dbReference type="RefSeq" id="WP_218102173.1">
    <property type="nucleotide sequence ID" value="NZ_CAJVCE010000024.1"/>
</dbReference>
<dbReference type="Pfam" id="PF00496">
    <property type="entry name" value="SBP_bac_5"/>
    <property type="match status" value="1"/>
</dbReference>
<dbReference type="PANTHER" id="PTHR30290:SF62">
    <property type="entry name" value="OLIGOPEPTIDE ABC TRANSPORTER, PERIPLASMIC OLIGOPEPTIDE-BINDING PROTEIN"/>
    <property type="match status" value="1"/>
</dbReference>
<evidence type="ECO:0000259" key="4">
    <source>
        <dbReference type="Pfam" id="PF00496"/>
    </source>
</evidence>
<dbReference type="CDD" id="cd08500">
    <property type="entry name" value="PBP2_NikA_DppA_OppA_like_4"/>
    <property type="match status" value="1"/>
</dbReference>
<evidence type="ECO:0000256" key="2">
    <source>
        <dbReference type="SAM" id="MobiDB-lite"/>
    </source>
</evidence>
<keyword evidence="3" id="KW-0732">Signal</keyword>
<dbReference type="EMBL" id="CAJVCE010000024">
    <property type="protein sequence ID" value="CAG7655010.1"/>
    <property type="molecule type" value="Genomic_DNA"/>
</dbReference>
<sequence>MVKRIKLCLMLLSFVLFAAACDAGSNAAQEPTPKPQGSEPVKQAEKAASSKKPVLVASALSEAPALADAVKSGSLPSLDKRIPAKEDVMVEGIVEEIGKYGGEWRMPWKGPNDRWTIGKPTEEALFRFKADGSGVEPNVAKSYEVNADSTEFTIHLRKGMKWSDGVPFTADDVIFYWEHMLKKETFGKKIYDAYYSVDPVTGAKALAEVTKVDDYTFKVKHKYPSVLFLERVAIDNKWFFAPAHFQKTILPEFVGEAKALEIAKQWGFKDVQSFLVETGYYYWIYPQIPTLRAWHAKNDPNSDVFVMERNPYYWKVDEQGKQLPYIERINLKKIQDSNQSLLDSLAGNYDLNQFTFKDFTVLKENEKRGNYRVLQWTNTAWSSTGVQLNQTTEDPKYRTLFQDIRFREALSVAVDRKEISEIITSGLGKPQQASVPKGLVGYQEGWDKQWANFDAARANKLLDEIGLTKRDAQNFRQFSDGSNLALTFYTDTTTNSPFMELIKKYYEAVGLKTDLKIVDQGTLQDLKYANKVPAFPNTVNLVNVAYRPDELVPLRVLTPWLGHYGLYTQSGGKEGVKPEGDVAKILEAWDKVKAAKNAEEITKWSNEIIKLHQKNQWVIGYTGPTPSLTVVRNNLRNVPMDLVDIDEFRNLGHAHPAQFFFK</sequence>
<dbReference type="InterPro" id="IPR039424">
    <property type="entry name" value="SBP_5"/>
</dbReference>
<dbReference type="InterPro" id="IPR000914">
    <property type="entry name" value="SBP_5_dom"/>
</dbReference>
<feature type="domain" description="Solute-binding protein family 5" evidence="4">
    <location>
        <begin position="135"/>
        <end position="534"/>
    </location>
</feature>
<feature type="chain" id="PRO_5047123536" evidence="3">
    <location>
        <begin position="19"/>
        <end position="662"/>
    </location>
</feature>